<keyword evidence="3" id="KW-1185">Reference proteome</keyword>
<accession>A0A8H5ILN3</accession>
<proteinExistence type="predicted"/>
<organism evidence="2 3">
    <name type="scientific">Fusarium mexicanum</name>
    <dbReference type="NCBI Taxonomy" id="751941"/>
    <lineage>
        <taxon>Eukaryota</taxon>
        <taxon>Fungi</taxon>
        <taxon>Dikarya</taxon>
        <taxon>Ascomycota</taxon>
        <taxon>Pezizomycotina</taxon>
        <taxon>Sordariomycetes</taxon>
        <taxon>Hypocreomycetidae</taxon>
        <taxon>Hypocreales</taxon>
        <taxon>Nectriaceae</taxon>
        <taxon>Fusarium</taxon>
        <taxon>Fusarium fujikuroi species complex</taxon>
    </lineage>
</organism>
<evidence type="ECO:0000313" key="3">
    <source>
        <dbReference type="Proteomes" id="UP000522262"/>
    </source>
</evidence>
<gene>
    <name evidence="2" type="ORF">FMEXI_10161</name>
</gene>
<dbReference type="AlphaFoldDB" id="A0A8H5ILN3"/>
<protein>
    <recommendedName>
        <fullName evidence="1">2EXR domain-containing protein</fullName>
    </recommendedName>
</protein>
<evidence type="ECO:0000313" key="2">
    <source>
        <dbReference type="EMBL" id="KAF5536866.1"/>
    </source>
</evidence>
<dbReference type="EMBL" id="JAAOAM010000243">
    <property type="protein sequence ID" value="KAF5536866.1"/>
    <property type="molecule type" value="Genomic_DNA"/>
</dbReference>
<name>A0A8H5ILN3_9HYPO</name>
<evidence type="ECO:0000259" key="1">
    <source>
        <dbReference type="Pfam" id="PF20150"/>
    </source>
</evidence>
<reference evidence="2 3" key="1">
    <citation type="submission" date="2020-05" db="EMBL/GenBank/DDBJ databases">
        <title>Identification and distribution of gene clusters putatively required for synthesis of sphingolipid metabolism inhibitors in phylogenetically diverse species of the filamentous fungus Fusarium.</title>
        <authorList>
            <person name="Kim H.-S."/>
            <person name="Busman M."/>
            <person name="Brown D.W."/>
            <person name="Divon H."/>
            <person name="Uhlig S."/>
            <person name="Proctor R.H."/>
        </authorList>
    </citation>
    <scope>NUCLEOTIDE SEQUENCE [LARGE SCALE GENOMIC DNA]</scope>
    <source>
        <strain evidence="2 3">NRRL 53147</strain>
    </source>
</reference>
<feature type="domain" description="2EXR" evidence="1">
    <location>
        <begin position="19"/>
        <end position="99"/>
    </location>
</feature>
<sequence>MSPAQGQVQRPLEKNNTVFYHFPELAVEVRLKIWGLASPGIIDVYCDEDGIRQVKPHPFLSACPESRSIYLHGATYLRGTGCSRDEKLANIPFHFDQDHFRLHAPSLSISLRRLLDQSTKIILPPDSFENSKWLSARYPKQTEIRVCLADIPNHLILSPPSAFRDSCPADVYKKMVATYDNAQEETIQGMASMLQGQGSSPPSSSLVEMIRAGVYSDLLKDLEAWDLMLDKDLPHKPTVEEIRKARLPCLYMFRYLLESSVLWVVSLPADCESARLLGGELEEKVMEPECVTGSSTY</sequence>
<dbReference type="InterPro" id="IPR045518">
    <property type="entry name" value="2EXR"/>
</dbReference>
<dbReference type="Proteomes" id="UP000522262">
    <property type="component" value="Unassembled WGS sequence"/>
</dbReference>
<dbReference type="Pfam" id="PF20150">
    <property type="entry name" value="2EXR"/>
    <property type="match status" value="1"/>
</dbReference>
<comment type="caution">
    <text evidence="2">The sequence shown here is derived from an EMBL/GenBank/DDBJ whole genome shotgun (WGS) entry which is preliminary data.</text>
</comment>